<feature type="non-terminal residue" evidence="16">
    <location>
        <position position="858"/>
    </location>
</feature>
<feature type="compositionally biased region" description="Polar residues" evidence="13">
    <location>
        <begin position="47"/>
        <end position="58"/>
    </location>
</feature>
<feature type="compositionally biased region" description="Low complexity" evidence="13">
    <location>
        <begin position="298"/>
        <end position="308"/>
    </location>
</feature>
<dbReference type="InterPro" id="IPR017441">
    <property type="entry name" value="Protein_kinase_ATP_BS"/>
</dbReference>
<dbReference type="STRING" id="133381.A0A2T9ZL96"/>
<dbReference type="InterPro" id="IPR000719">
    <property type="entry name" value="Prot_kinase_dom"/>
</dbReference>
<evidence type="ECO:0000259" key="15">
    <source>
        <dbReference type="PROSITE" id="PS50108"/>
    </source>
</evidence>
<evidence type="ECO:0000313" key="17">
    <source>
        <dbReference type="Proteomes" id="UP000245609"/>
    </source>
</evidence>
<keyword evidence="9 12" id="KW-0067">ATP-binding</keyword>
<evidence type="ECO:0000256" key="3">
    <source>
        <dbReference type="ARBA" id="ARBA00012513"/>
    </source>
</evidence>
<dbReference type="GO" id="GO:0004674">
    <property type="term" value="F:protein serine/threonine kinase activity"/>
    <property type="evidence" value="ECO:0007669"/>
    <property type="project" value="UniProtKB-KW"/>
</dbReference>
<feature type="region of interest" description="Disordered" evidence="13">
    <location>
        <begin position="552"/>
        <end position="575"/>
    </location>
</feature>
<evidence type="ECO:0000256" key="13">
    <source>
        <dbReference type="SAM" id="MobiDB-lite"/>
    </source>
</evidence>
<evidence type="ECO:0000259" key="14">
    <source>
        <dbReference type="PROSITE" id="PS50011"/>
    </source>
</evidence>
<name>A0A2T9ZL96_9FUNG</name>
<feature type="region of interest" description="Disordered" evidence="13">
    <location>
        <begin position="1"/>
        <end position="108"/>
    </location>
</feature>
<dbReference type="Gene3D" id="3.30.200.20">
    <property type="entry name" value="Phosphorylase Kinase, domain 1"/>
    <property type="match status" value="1"/>
</dbReference>
<comment type="catalytic activity">
    <reaction evidence="10">
        <text>L-threonyl-[protein] + ATP = O-phospho-L-threonyl-[protein] + ADP + H(+)</text>
        <dbReference type="Rhea" id="RHEA:46608"/>
        <dbReference type="Rhea" id="RHEA-COMP:11060"/>
        <dbReference type="Rhea" id="RHEA-COMP:11605"/>
        <dbReference type="ChEBI" id="CHEBI:15378"/>
        <dbReference type="ChEBI" id="CHEBI:30013"/>
        <dbReference type="ChEBI" id="CHEBI:30616"/>
        <dbReference type="ChEBI" id="CHEBI:61977"/>
        <dbReference type="ChEBI" id="CHEBI:456216"/>
        <dbReference type="EC" id="2.7.11.1"/>
    </reaction>
</comment>
<evidence type="ECO:0000256" key="8">
    <source>
        <dbReference type="ARBA" id="ARBA00022777"/>
    </source>
</evidence>
<feature type="compositionally biased region" description="Polar residues" evidence="13">
    <location>
        <begin position="354"/>
        <end position="363"/>
    </location>
</feature>
<dbReference type="Gene3D" id="3.90.810.10">
    <property type="entry name" value="CRIB domain"/>
    <property type="match status" value="1"/>
</dbReference>
<dbReference type="InterPro" id="IPR036936">
    <property type="entry name" value="CRIB_dom_sf"/>
</dbReference>
<dbReference type="SMART" id="SM00220">
    <property type="entry name" value="S_TKc"/>
    <property type="match status" value="1"/>
</dbReference>
<feature type="region of interest" description="Disordered" evidence="13">
    <location>
        <begin position="422"/>
        <end position="442"/>
    </location>
</feature>
<feature type="binding site" evidence="12">
    <location>
        <position position="627"/>
    </location>
    <ligand>
        <name>ATP</name>
        <dbReference type="ChEBI" id="CHEBI:30616"/>
    </ligand>
</feature>
<feature type="compositionally biased region" description="Low complexity" evidence="13">
    <location>
        <begin position="68"/>
        <end position="81"/>
    </location>
</feature>
<evidence type="ECO:0000256" key="11">
    <source>
        <dbReference type="ARBA" id="ARBA00048679"/>
    </source>
</evidence>
<comment type="catalytic activity">
    <reaction evidence="11">
        <text>L-seryl-[protein] + ATP = O-phospho-L-seryl-[protein] + ADP + H(+)</text>
        <dbReference type="Rhea" id="RHEA:17989"/>
        <dbReference type="Rhea" id="RHEA-COMP:9863"/>
        <dbReference type="Rhea" id="RHEA-COMP:11604"/>
        <dbReference type="ChEBI" id="CHEBI:15378"/>
        <dbReference type="ChEBI" id="CHEBI:29999"/>
        <dbReference type="ChEBI" id="CHEBI:30616"/>
        <dbReference type="ChEBI" id="CHEBI:83421"/>
        <dbReference type="ChEBI" id="CHEBI:456216"/>
        <dbReference type="EC" id="2.7.11.1"/>
    </reaction>
</comment>
<dbReference type="Proteomes" id="UP000245609">
    <property type="component" value="Unassembled WGS sequence"/>
</dbReference>
<dbReference type="Pfam" id="PF00069">
    <property type="entry name" value="Pkinase"/>
    <property type="match status" value="1"/>
</dbReference>
<feature type="domain" description="Protein kinase" evidence="14">
    <location>
        <begin position="598"/>
        <end position="849"/>
    </location>
</feature>
<dbReference type="InterPro" id="IPR011009">
    <property type="entry name" value="Kinase-like_dom_sf"/>
</dbReference>
<keyword evidence="5" id="KW-0723">Serine/threonine-protein kinase</keyword>
<dbReference type="PROSITE" id="PS00107">
    <property type="entry name" value="PROTEIN_KINASE_ATP"/>
    <property type="match status" value="1"/>
</dbReference>
<dbReference type="PROSITE" id="PS50011">
    <property type="entry name" value="PROTEIN_KINASE_DOM"/>
    <property type="match status" value="1"/>
</dbReference>
<dbReference type="OrthoDB" id="248923at2759"/>
<dbReference type="InterPro" id="IPR000095">
    <property type="entry name" value="CRIB_dom"/>
</dbReference>
<feature type="compositionally biased region" description="Polar residues" evidence="13">
    <location>
        <begin position="379"/>
        <end position="388"/>
    </location>
</feature>
<dbReference type="PANTHER" id="PTHR45832">
    <property type="entry name" value="SERINE/THREONINE-PROTEIN KINASE SAMKA-RELATED-RELATED"/>
    <property type="match status" value="1"/>
</dbReference>
<dbReference type="FunFam" id="1.10.510.10:FF:000011">
    <property type="entry name" value="Non-specific serine/threonine protein kinase"/>
    <property type="match status" value="1"/>
</dbReference>
<dbReference type="AlphaFoldDB" id="A0A2T9ZL96"/>
<dbReference type="PANTHER" id="PTHR45832:SF22">
    <property type="entry name" value="SERINE_THREONINE-PROTEIN KINASE SAMKA-RELATED"/>
    <property type="match status" value="1"/>
</dbReference>
<dbReference type="InterPro" id="IPR033923">
    <property type="entry name" value="PAK_BD"/>
</dbReference>
<evidence type="ECO:0000256" key="2">
    <source>
        <dbReference type="ARBA" id="ARBA00008874"/>
    </source>
</evidence>
<dbReference type="GO" id="GO:0005737">
    <property type="term" value="C:cytoplasm"/>
    <property type="evidence" value="ECO:0007669"/>
    <property type="project" value="UniProtKB-SubCell"/>
</dbReference>
<keyword evidence="6" id="KW-0808">Transferase</keyword>
<evidence type="ECO:0000256" key="1">
    <source>
        <dbReference type="ARBA" id="ARBA00004496"/>
    </source>
</evidence>
<evidence type="ECO:0000256" key="5">
    <source>
        <dbReference type="ARBA" id="ARBA00022527"/>
    </source>
</evidence>
<feature type="compositionally biased region" description="Low complexity" evidence="13">
    <location>
        <begin position="31"/>
        <end position="46"/>
    </location>
</feature>
<comment type="caution">
    <text evidence="16">The sequence shown here is derived from an EMBL/GenBank/DDBJ whole genome shotgun (WGS) entry which is preliminary data.</text>
</comment>
<comment type="subcellular location">
    <subcellularLocation>
        <location evidence="1">Cytoplasm</location>
    </subcellularLocation>
</comment>
<evidence type="ECO:0000256" key="4">
    <source>
        <dbReference type="ARBA" id="ARBA00022490"/>
    </source>
</evidence>
<dbReference type="SUPFAM" id="SSF56112">
    <property type="entry name" value="Protein kinase-like (PK-like)"/>
    <property type="match status" value="1"/>
</dbReference>
<dbReference type="SMART" id="SM00285">
    <property type="entry name" value="PBD"/>
    <property type="match status" value="1"/>
</dbReference>
<feature type="domain" description="CRIB" evidence="15">
    <location>
        <begin position="154"/>
        <end position="167"/>
    </location>
</feature>
<feature type="region of interest" description="Disordered" evidence="13">
    <location>
        <begin position="286"/>
        <end position="318"/>
    </location>
</feature>
<evidence type="ECO:0000256" key="9">
    <source>
        <dbReference type="ARBA" id="ARBA00022840"/>
    </source>
</evidence>
<dbReference type="GO" id="GO:0005524">
    <property type="term" value="F:ATP binding"/>
    <property type="evidence" value="ECO:0007669"/>
    <property type="project" value="UniProtKB-UniRule"/>
</dbReference>
<proteinExistence type="inferred from homology"/>
<reference evidence="16 17" key="1">
    <citation type="journal article" date="2018" name="MBio">
        <title>Comparative Genomics Reveals the Core Gene Toolbox for the Fungus-Insect Symbiosis.</title>
        <authorList>
            <person name="Wang Y."/>
            <person name="Stata M."/>
            <person name="Wang W."/>
            <person name="Stajich J.E."/>
            <person name="White M.M."/>
            <person name="Moncalvo J.M."/>
        </authorList>
    </citation>
    <scope>NUCLEOTIDE SEQUENCE [LARGE SCALE GENOMIC DNA]</scope>
    <source>
        <strain evidence="16 17">SC-DP-2</strain>
    </source>
</reference>
<gene>
    <name evidence="16" type="ORF">BB560_000124</name>
</gene>
<evidence type="ECO:0000256" key="12">
    <source>
        <dbReference type="PROSITE-ProRule" id="PRU10141"/>
    </source>
</evidence>
<dbReference type="Gene3D" id="1.10.510.10">
    <property type="entry name" value="Transferase(Phosphotransferase) domain 1"/>
    <property type="match status" value="1"/>
</dbReference>
<keyword evidence="8" id="KW-0418">Kinase</keyword>
<dbReference type="Pfam" id="PF00786">
    <property type="entry name" value="PBD"/>
    <property type="match status" value="1"/>
</dbReference>
<dbReference type="GO" id="GO:0106310">
    <property type="term" value="F:protein serine kinase activity"/>
    <property type="evidence" value="ECO:0007669"/>
    <property type="project" value="RHEA"/>
</dbReference>
<feature type="region of interest" description="Disordered" evidence="13">
    <location>
        <begin position="354"/>
        <end position="392"/>
    </location>
</feature>
<dbReference type="EC" id="2.7.11.1" evidence="3"/>
<sequence>MLSSNTDLNSRDRSLKYSQTTSKAVGLRITSGSHSNQNSTSSPISSAKLSKNPTTPSDSMPPLNQKDNFSSNSNTSKNSPSDPVPTASDLQRSKTVGPVSSKLLSRSDSIEDTFKNSMKFLSLEPSPPSPPPRTFKGVFSNMINLISGDKKSEISSPYNPVHLTHVGVDRQTGEFTGLPKEWSEILQNAGISEKDQEENKEAVIKIMEFYNGGSMRFNDLVWEKMAHAITKDSTPMNKVDSKNATSSRTSENSISDSDNKLNDASAQSYKLSLQTSVTSISDGSEVFDIPHLNPPEQSKSSASSSSVSPAIDNPNSVESDRIPLQQLKNQMIVNSATVSENPTLNTQNHLKHSYSVNNPQHISPNLAHDPKPNRDPNAIHSQNSSQKLNGYPQDNKAYQQQLLEQQYIKKQQFILSQAISNRQNSVGKDSPPSTKPKINDLNHPAIHKISNTDLSQPRNPVNLNSNPAIALQSQQQRVQNLAPIQHPNYKQSVTPSSSNNKPYIYNGAQNVPDAYKYPAQQKQQIYQNHQVPDINSIKYSKTQVQRSIQNTPGQIPAYKPAALEPTPRPRRRQHEPTVAEVVERLRMICNPNDPNKLFRKIAKIGQGASGDVFTAQQAGTHSLVAIKQMNLELQPKKDLIINEILVMRQSRHKNIVNYIDSFLFGHDLWVVMEYMEGGSLTDVVINNLMSESQIATVCRETLQGLVHLHSRGVIHRDIKSDNILLSMKGEIKLTDFGFCAQLSNEANKRVTMVGTPFWMAPEVVTRKEYGPKVDVWSLGIMAIEMIEGEPPYISENPIRALYLIATTGTPKINNVEKLSPVFRDFLAQTLTVNVERRPTSFELLSHPFLKKADHVSTL</sequence>
<dbReference type="CDD" id="cd01093">
    <property type="entry name" value="CRIB_PAK_like"/>
    <property type="match status" value="1"/>
</dbReference>
<evidence type="ECO:0000256" key="6">
    <source>
        <dbReference type="ARBA" id="ARBA00022679"/>
    </source>
</evidence>
<evidence type="ECO:0000313" key="16">
    <source>
        <dbReference type="EMBL" id="PVV05359.1"/>
    </source>
</evidence>
<organism evidence="16 17">
    <name type="scientific">Smittium megazygosporum</name>
    <dbReference type="NCBI Taxonomy" id="133381"/>
    <lineage>
        <taxon>Eukaryota</taxon>
        <taxon>Fungi</taxon>
        <taxon>Fungi incertae sedis</taxon>
        <taxon>Zoopagomycota</taxon>
        <taxon>Kickxellomycotina</taxon>
        <taxon>Harpellomycetes</taxon>
        <taxon>Harpellales</taxon>
        <taxon>Legeriomycetaceae</taxon>
        <taxon>Smittium</taxon>
    </lineage>
</organism>
<dbReference type="PROSITE" id="PS00108">
    <property type="entry name" value="PROTEIN_KINASE_ST"/>
    <property type="match status" value="1"/>
</dbReference>
<dbReference type="PROSITE" id="PS50108">
    <property type="entry name" value="CRIB"/>
    <property type="match status" value="1"/>
</dbReference>
<keyword evidence="4" id="KW-0963">Cytoplasm</keyword>
<evidence type="ECO:0000256" key="10">
    <source>
        <dbReference type="ARBA" id="ARBA00047899"/>
    </source>
</evidence>
<dbReference type="InterPro" id="IPR008271">
    <property type="entry name" value="Ser/Thr_kinase_AS"/>
</dbReference>
<accession>A0A2T9ZL96</accession>
<dbReference type="CDD" id="cd06614">
    <property type="entry name" value="STKc_PAK"/>
    <property type="match status" value="1"/>
</dbReference>
<keyword evidence="17" id="KW-1185">Reference proteome</keyword>
<protein>
    <recommendedName>
        <fullName evidence="3">non-specific serine/threonine protein kinase</fullName>
        <ecNumber evidence="3">2.7.11.1</ecNumber>
    </recommendedName>
</protein>
<dbReference type="EMBL" id="MBFS01000011">
    <property type="protein sequence ID" value="PVV05359.1"/>
    <property type="molecule type" value="Genomic_DNA"/>
</dbReference>
<dbReference type="InterPro" id="IPR051931">
    <property type="entry name" value="PAK3-like"/>
</dbReference>
<evidence type="ECO:0000256" key="7">
    <source>
        <dbReference type="ARBA" id="ARBA00022741"/>
    </source>
</evidence>
<keyword evidence="7 12" id="KW-0547">Nucleotide-binding</keyword>
<dbReference type="FunFam" id="3.30.200.20:FF:000705">
    <property type="entry name" value="Non-specific serine/threonine protein kinase"/>
    <property type="match status" value="1"/>
</dbReference>
<feature type="region of interest" description="Disordered" evidence="13">
    <location>
        <begin position="233"/>
        <end position="261"/>
    </location>
</feature>
<comment type="similarity">
    <text evidence="2">Belongs to the protein kinase superfamily. STE Ser/Thr protein kinase family. STE20 subfamily.</text>
</comment>